<comment type="caution">
    <text evidence="3">The sequence shown here is derived from an EMBL/GenBank/DDBJ whole genome shotgun (WGS) entry which is preliminary data.</text>
</comment>
<dbReference type="InterPro" id="IPR034660">
    <property type="entry name" value="DinB/YfiT-like"/>
</dbReference>
<dbReference type="EMBL" id="BAABDC010000001">
    <property type="protein sequence ID" value="GAA3692798.1"/>
    <property type="molecule type" value="Genomic_DNA"/>
</dbReference>
<accession>A0ABP7CQG8</accession>
<reference evidence="4" key="1">
    <citation type="journal article" date="2019" name="Int. J. Syst. Evol. Microbiol.">
        <title>The Global Catalogue of Microorganisms (GCM) 10K type strain sequencing project: providing services to taxonomists for standard genome sequencing and annotation.</title>
        <authorList>
            <consortium name="The Broad Institute Genomics Platform"/>
            <consortium name="The Broad Institute Genome Sequencing Center for Infectious Disease"/>
            <person name="Wu L."/>
            <person name="Ma J."/>
        </authorList>
    </citation>
    <scope>NUCLEOTIDE SEQUENCE [LARGE SCALE GENOMIC DNA]</scope>
    <source>
        <strain evidence="4">JCM 17125</strain>
    </source>
</reference>
<keyword evidence="4" id="KW-1185">Reference proteome</keyword>
<feature type="domain" description="Mycothiol-dependent maleylpyruvate isomerase metal-binding" evidence="2">
    <location>
        <begin position="30"/>
        <end position="153"/>
    </location>
</feature>
<feature type="region of interest" description="Disordered" evidence="1">
    <location>
        <begin position="83"/>
        <end position="103"/>
    </location>
</feature>
<evidence type="ECO:0000256" key="1">
    <source>
        <dbReference type="SAM" id="MobiDB-lite"/>
    </source>
</evidence>
<dbReference type="Pfam" id="PF11716">
    <property type="entry name" value="MDMPI_N"/>
    <property type="match status" value="1"/>
</dbReference>
<dbReference type="SUPFAM" id="SSF109854">
    <property type="entry name" value="DinB/YfiT-like putative metalloenzymes"/>
    <property type="match status" value="1"/>
</dbReference>
<dbReference type="Proteomes" id="UP001501468">
    <property type="component" value="Unassembled WGS sequence"/>
</dbReference>
<dbReference type="InterPro" id="IPR024344">
    <property type="entry name" value="MDMPI_metal-binding"/>
</dbReference>
<evidence type="ECO:0000313" key="4">
    <source>
        <dbReference type="Proteomes" id="UP001501468"/>
    </source>
</evidence>
<evidence type="ECO:0000259" key="2">
    <source>
        <dbReference type="Pfam" id="PF11716"/>
    </source>
</evidence>
<protein>
    <submittedName>
        <fullName evidence="3">TIGR03086 family metal-binding protein</fullName>
    </submittedName>
</protein>
<dbReference type="NCBIfam" id="TIGR03083">
    <property type="entry name" value="maleylpyruvate isomerase family mycothiol-dependent enzyme"/>
    <property type="match status" value="1"/>
</dbReference>
<proteinExistence type="predicted"/>
<dbReference type="InterPro" id="IPR017517">
    <property type="entry name" value="Maleyloyr_isom"/>
</dbReference>
<dbReference type="NCBIfam" id="TIGR03086">
    <property type="entry name" value="TIGR03086 family metal-binding protein"/>
    <property type="match status" value="1"/>
</dbReference>
<sequence>MSESIKTRRRPGPYRGRMTSTTTDILDSYARLADRFGAVVDHVRASAWDAPSPCEGWSARDVLAHVVTSQRGFLAQRGIDASTSHPLDVDGPTDSATDPRTGWHAHDDRMRELLADPAVAGMEYDGVFGRTTVGQSLVAFHGFDLVVHRWDIAVAAGLDERLGDDELAMLERSADGFGDHLYDDGVCKPALTVPDGADRQERVLARLGRRSPAEV</sequence>
<gene>
    <name evidence="3" type="ORF">GCM10022399_06440</name>
</gene>
<dbReference type="InterPro" id="IPR017520">
    <property type="entry name" value="CHP03086"/>
</dbReference>
<dbReference type="Gene3D" id="1.20.120.450">
    <property type="entry name" value="dinb family like domain"/>
    <property type="match status" value="1"/>
</dbReference>
<feature type="region of interest" description="Disordered" evidence="1">
    <location>
        <begin position="1"/>
        <end position="20"/>
    </location>
</feature>
<organism evidence="3 4">
    <name type="scientific">Terrabacter ginsenosidimutans</name>
    <dbReference type="NCBI Taxonomy" id="490575"/>
    <lineage>
        <taxon>Bacteria</taxon>
        <taxon>Bacillati</taxon>
        <taxon>Actinomycetota</taxon>
        <taxon>Actinomycetes</taxon>
        <taxon>Micrococcales</taxon>
        <taxon>Intrasporangiaceae</taxon>
        <taxon>Terrabacter</taxon>
    </lineage>
</organism>
<evidence type="ECO:0000313" key="3">
    <source>
        <dbReference type="EMBL" id="GAA3692798.1"/>
    </source>
</evidence>
<name>A0ABP7CQG8_9MICO</name>